<reference evidence="8 9" key="1">
    <citation type="submission" date="2020-04" db="EMBL/GenBank/DDBJ databases">
        <authorList>
            <person name="Laetsch R D."/>
            <person name="Stevens L."/>
            <person name="Kumar S."/>
            <person name="Blaxter L. M."/>
        </authorList>
    </citation>
    <scope>NUCLEOTIDE SEQUENCE [LARGE SCALE GENOMIC DNA]</scope>
</reference>
<dbReference type="OrthoDB" id="5873607at2759"/>
<evidence type="ECO:0000313" key="8">
    <source>
        <dbReference type="EMBL" id="CAB3396888.1"/>
    </source>
</evidence>
<comment type="similarity">
    <text evidence="2">Belongs to the nematode receptor-like protein srd family.</text>
</comment>
<evidence type="ECO:0000256" key="4">
    <source>
        <dbReference type="ARBA" id="ARBA00022989"/>
    </source>
</evidence>
<dbReference type="PANTHER" id="PTHR22945">
    <property type="entry name" value="SERPENTINE RECEPTOR, CLASS D DELTA"/>
    <property type="match status" value="1"/>
</dbReference>
<feature type="transmembrane region" description="Helical" evidence="6">
    <location>
        <begin position="269"/>
        <end position="292"/>
    </location>
</feature>
<evidence type="ECO:0000256" key="6">
    <source>
        <dbReference type="SAM" id="Phobius"/>
    </source>
</evidence>
<keyword evidence="9" id="KW-1185">Reference proteome</keyword>
<feature type="transmembrane region" description="Helical" evidence="6">
    <location>
        <begin position="127"/>
        <end position="148"/>
    </location>
</feature>
<dbReference type="GO" id="GO:0016020">
    <property type="term" value="C:membrane"/>
    <property type="evidence" value="ECO:0007669"/>
    <property type="project" value="UniProtKB-SubCell"/>
</dbReference>
<protein>
    <recommendedName>
        <fullName evidence="7">G-protein coupled receptors family 1 profile domain-containing protein</fullName>
    </recommendedName>
</protein>
<feature type="domain" description="G-protein coupled receptors family 1 profile" evidence="7">
    <location>
        <begin position="24"/>
        <end position="288"/>
    </location>
</feature>
<feature type="transmembrane region" description="Helical" evidence="6">
    <location>
        <begin position="45"/>
        <end position="69"/>
    </location>
</feature>
<organism evidence="8 9">
    <name type="scientific">Caenorhabditis bovis</name>
    <dbReference type="NCBI Taxonomy" id="2654633"/>
    <lineage>
        <taxon>Eukaryota</taxon>
        <taxon>Metazoa</taxon>
        <taxon>Ecdysozoa</taxon>
        <taxon>Nematoda</taxon>
        <taxon>Chromadorea</taxon>
        <taxon>Rhabditida</taxon>
        <taxon>Rhabditina</taxon>
        <taxon>Rhabditomorpha</taxon>
        <taxon>Rhabditoidea</taxon>
        <taxon>Rhabditidae</taxon>
        <taxon>Peloderinae</taxon>
        <taxon>Caenorhabditis</taxon>
    </lineage>
</organism>
<evidence type="ECO:0000256" key="2">
    <source>
        <dbReference type="ARBA" id="ARBA00009166"/>
    </source>
</evidence>
<accession>A0A8S1E622</accession>
<feature type="transmembrane region" description="Helical" evidence="6">
    <location>
        <begin position="188"/>
        <end position="208"/>
    </location>
</feature>
<sequence>MFIDIFDQFYISFAAVSSTIGVASNIFLLYLVFFKSPPFLTPYTVFLANTSISQLAYSICFILTIPRVISINFRIVNIYLGVSQFFGHWWSYMIFVTMLHCAVNSFISIMLSMVFRCISLKTLRFPTSAALLMCLIAYIIPLSMIVSIRNIDYTSNFTINNEYTHWKVDNLEKYQTVVGTDLDQKSTIWIMICVSLLCIPIYSVMYYCRKRILLMLEKPSYVFNTSTTIQIRKLVKALTVQASIPAISLFPASLIFLSNHFYVLETECFGYIIISFLSLSPMIDPFVTIYYVQPYRKFVTDLLWIDEHPSSSSPANDRSYRSRSNSIYMMRNAAFV</sequence>
<feature type="transmembrane region" description="Helical" evidence="6">
    <location>
        <begin position="242"/>
        <end position="263"/>
    </location>
</feature>
<dbReference type="Proteomes" id="UP000494206">
    <property type="component" value="Unassembled WGS sequence"/>
</dbReference>
<evidence type="ECO:0000256" key="3">
    <source>
        <dbReference type="ARBA" id="ARBA00022692"/>
    </source>
</evidence>
<feature type="transmembrane region" description="Helical" evidence="6">
    <location>
        <begin position="89"/>
        <end position="115"/>
    </location>
</feature>
<dbReference type="Gene3D" id="1.20.1070.10">
    <property type="entry name" value="Rhodopsin 7-helix transmembrane proteins"/>
    <property type="match status" value="1"/>
</dbReference>
<dbReference type="PROSITE" id="PS50262">
    <property type="entry name" value="G_PROTEIN_RECEP_F1_2"/>
    <property type="match status" value="1"/>
</dbReference>
<dbReference type="SUPFAM" id="SSF81321">
    <property type="entry name" value="Family A G protein-coupled receptor-like"/>
    <property type="match status" value="1"/>
</dbReference>
<keyword evidence="3 6" id="KW-0812">Transmembrane</keyword>
<gene>
    <name evidence="8" type="ORF">CBOVIS_LOCUS382</name>
</gene>
<dbReference type="EMBL" id="CADEPM010000001">
    <property type="protein sequence ID" value="CAB3396888.1"/>
    <property type="molecule type" value="Genomic_DNA"/>
</dbReference>
<evidence type="ECO:0000313" key="9">
    <source>
        <dbReference type="Proteomes" id="UP000494206"/>
    </source>
</evidence>
<proteinExistence type="inferred from homology"/>
<keyword evidence="4 6" id="KW-1133">Transmembrane helix</keyword>
<dbReference type="InterPro" id="IPR017452">
    <property type="entry name" value="GPCR_Rhodpsn_7TM"/>
</dbReference>
<dbReference type="InterPro" id="IPR050920">
    <property type="entry name" value="Nematode_rcpt-like_delta"/>
</dbReference>
<dbReference type="InterPro" id="IPR019421">
    <property type="entry name" value="7TM_GPCR_serpentine_rcpt_Srd"/>
</dbReference>
<dbReference type="AlphaFoldDB" id="A0A8S1E622"/>
<evidence type="ECO:0000256" key="1">
    <source>
        <dbReference type="ARBA" id="ARBA00004141"/>
    </source>
</evidence>
<comment type="subcellular location">
    <subcellularLocation>
        <location evidence="1">Membrane</location>
        <topology evidence="1">Multi-pass membrane protein</topology>
    </subcellularLocation>
</comment>
<evidence type="ECO:0000259" key="7">
    <source>
        <dbReference type="PROSITE" id="PS50262"/>
    </source>
</evidence>
<name>A0A8S1E622_9PELO</name>
<comment type="caution">
    <text evidence="8">The sequence shown here is derived from an EMBL/GenBank/DDBJ whole genome shotgun (WGS) entry which is preliminary data.</text>
</comment>
<dbReference type="Pfam" id="PF10317">
    <property type="entry name" value="7TM_GPCR_Srd"/>
    <property type="match status" value="1"/>
</dbReference>
<feature type="transmembrane region" description="Helical" evidence="6">
    <location>
        <begin position="12"/>
        <end position="33"/>
    </location>
</feature>
<evidence type="ECO:0000256" key="5">
    <source>
        <dbReference type="ARBA" id="ARBA00023136"/>
    </source>
</evidence>
<keyword evidence="5 6" id="KW-0472">Membrane</keyword>
<dbReference type="PANTHER" id="PTHR22945:SF16">
    <property type="entry name" value="SERPENTINE RECEPTOR CLASS DELTA-32"/>
    <property type="match status" value="1"/>
</dbReference>